<feature type="compositionally biased region" description="Basic and acidic residues" evidence="1">
    <location>
        <begin position="188"/>
        <end position="197"/>
    </location>
</feature>
<dbReference type="PANTHER" id="PTHR34756:SF1">
    <property type="entry name" value="CELL DIVISION CYCLE-ASSOCIATED PROTEIN 3"/>
    <property type="match status" value="1"/>
</dbReference>
<evidence type="ECO:0000256" key="1">
    <source>
        <dbReference type="SAM" id="MobiDB-lite"/>
    </source>
</evidence>
<reference evidence="2 3" key="1">
    <citation type="submission" date="2024-01" db="EMBL/GenBank/DDBJ databases">
        <title>The genome of the rayed Mediterranean limpet Patella caerulea (Linnaeus, 1758).</title>
        <authorList>
            <person name="Anh-Thu Weber A."/>
            <person name="Halstead-Nussloch G."/>
        </authorList>
    </citation>
    <scope>NUCLEOTIDE SEQUENCE [LARGE SCALE GENOMIC DNA]</scope>
    <source>
        <strain evidence="2">AATW-2023a</strain>
        <tissue evidence="2">Whole specimen</tissue>
    </source>
</reference>
<dbReference type="AlphaFoldDB" id="A0AAN8JKF0"/>
<name>A0AAN8JKF0_PATCE</name>
<evidence type="ECO:0000313" key="3">
    <source>
        <dbReference type="Proteomes" id="UP001347796"/>
    </source>
</evidence>
<feature type="region of interest" description="Disordered" evidence="1">
    <location>
        <begin position="1"/>
        <end position="42"/>
    </location>
</feature>
<proteinExistence type="predicted"/>
<comment type="caution">
    <text evidence="2">The sequence shown here is derived from an EMBL/GenBank/DDBJ whole genome shotgun (WGS) entry which is preliminary data.</text>
</comment>
<sequence length="215" mass="23730">MGSLSSKPEVLDTTPLKNGQSPSIRQLENDPRSPGFDRTPIVVDKTPDLTIIDPRSPTAGIVRTPIVNLLNEKDNRGLEDDSLLANNEKADFEGSEESGRVSDLSVSTELNSLSLSDVDESSNLLSIKEEKIGKKSKSKNQTKTQPKQLFPVLKKTVLMHGDVRRSPLSSVVIDGNSPRNIVQRKQTKKIDNARSCRPESNFCPSANKENMTEKY</sequence>
<feature type="region of interest" description="Disordered" evidence="1">
    <location>
        <begin position="169"/>
        <end position="215"/>
    </location>
</feature>
<gene>
    <name evidence="2" type="ORF">SNE40_015680</name>
</gene>
<evidence type="ECO:0000313" key="2">
    <source>
        <dbReference type="EMBL" id="KAK6177618.1"/>
    </source>
</evidence>
<accession>A0AAN8JKF0</accession>
<dbReference type="Proteomes" id="UP001347796">
    <property type="component" value="Unassembled WGS sequence"/>
</dbReference>
<dbReference type="InterPro" id="IPR038832">
    <property type="entry name" value="CDCA3"/>
</dbReference>
<dbReference type="EMBL" id="JAZGQO010000010">
    <property type="protein sequence ID" value="KAK6177618.1"/>
    <property type="molecule type" value="Genomic_DNA"/>
</dbReference>
<organism evidence="2 3">
    <name type="scientific">Patella caerulea</name>
    <name type="common">Rayed Mediterranean limpet</name>
    <dbReference type="NCBI Taxonomy" id="87958"/>
    <lineage>
        <taxon>Eukaryota</taxon>
        <taxon>Metazoa</taxon>
        <taxon>Spiralia</taxon>
        <taxon>Lophotrochozoa</taxon>
        <taxon>Mollusca</taxon>
        <taxon>Gastropoda</taxon>
        <taxon>Patellogastropoda</taxon>
        <taxon>Patelloidea</taxon>
        <taxon>Patellidae</taxon>
        <taxon>Patella</taxon>
    </lineage>
</organism>
<dbReference type="PANTHER" id="PTHR34756">
    <property type="entry name" value="CELL DIVISION CYCLE-ASSOCIATED PROTEIN 3"/>
    <property type="match status" value="1"/>
</dbReference>
<feature type="compositionally biased region" description="Polar residues" evidence="1">
    <location>
        <begin position="15"/>
        <end position="26"/>
    </location>
</feature>
<keyword evidence="3" id="KW-1185">Reference proteome</keyword>
<protein>
    <submittedName>
        <fullName evidence="2">Uncharacterized protein</fullName>
    </submittedName>
</protein>